<protein>
    <submittedName>
        <fullName evidence="13">Uncharacterized protein</fullName>
    </submittedName>
</protein>
<dbReference type="PROSITE" id="PS51233">
    <property type="entry name" value="VWFD"/>
    <property type="match status" value="1"/>
</dbReference>
<dbReference type="Pfam" id="PF00093">
    <property type="entry name" value="VWC"/>
    <property type="match status" value="1"/>
</dbReference>
<dbReference type="PANTHER" id="PTHR19277:SF125">
    <property type="entry name" value="B6"/>
    <property type="match status" value="1"/>
</dbReference>
<name>A0AAQ4FMI1_AMBAM</name>
<feature type="disulfide bond" evidence="8">
    <location>
        <begin position="285"/>
        <end position="294"/>
    </location>
</feature>
<evidence type="ECO:0000256" key="1">
    <source>
        <dbReference type="ARBA" id="ARBA00001913"/>
    </source>
</evidence>
<dbReference type="PROSITE" id="PS01208">
    <property type="entry name" value="VWFC_1"/>
    <property type="match status" value="1"/>
</dbReference>
<feature type="domain" description="VWFC" evidence="10">
    <location>
        <begin position="360"/>
        <end position="419"/>
    </location>
</feature>
<keyword evidence="6 8" id="KW-1015">Disulfide bond</keyword>
<dbReference type="FunFam" id="2.10.25.10:FF:000010">
    <property type="entry name" value="Pro-epidermal growth factor"/>
    <property type="match status" value="1"/>
</dbReference>
<evidence type="ECO:0000259" key="9">
    <source>
        <dbReference type="PROSITE" id="PS50026"/>
    </source>
</evidence>
<evidence type="ECO:0000259" key="12">
    <source>
        <dbReference type="PROSITE" id="PS51828"/>
    </source>
</evidence>
<dbReference type="InterPro" id="IPR001759">
    <property type="entry name" value="PTX_dom"/>
</dbReference>
<dbReference type="SMART" id="SM00179">
    <property type="entry name" value="EGF_CA"/>
    <property type="match status" value="2"/>
</dbReference>
<evidence type="ECO:0000256" key="5">
    <source>
        <dbReference type="ARBA" id="ARBA00022837"/>
    </source>
</evidence>
<sequence>MKKIENKENITSSQFFVSLCPVRSSQFSLNFPNASVLNFAKISLNRFLRALTLSFLMKTIQSKERGTVVSYAFIDPRTTTLQDNALTISDPNNLLLYVFGESFDTKTVANDGQWHSCAVTWDSTDGEWVFYWDQQEKIRGNRAAGEHLLPGVLVVGQDQDDLGSAFSGIEAYSGHVAEMNLWDYAMSAAEVQRLSKECGLVGNVISWPELHQHASKGVVSEGIAEPCAGSAVSRDQQDDVLCHDASNSFETRARCSKRVSACSTSPCQNGQACVDNGDGSSQCQCGDSYEGRYCQYVCAKNPACEICLSSLCDVDDYVDECLTGRHNCSHICVNEHGSYKCSCPQGMFLSDDGVTCLDTSYCTDGPSTYLDGESWQRDCELCSCKRGVVDCSPIVCPSVTCQSGEVLSKKPAQCCPSCVDEPPKCTLLRNKTLTTFDGLSFTLSPQNEYTMFEDCYYGNFYGYVSYDKRKAIVRVYIHCLTATLYSNGRAVVGDRDVQLPHREDGILSLDVPEGGDAVQLRTHHGLVVTVHSNATVVTSLPDGLAGKTCGLCGNANGRARDDLTTRHHISAKTTDEFLVSWSLRPRKPKDKKHVAALCSKLPHPVAKNAIGKCKMIW</sequence>
<dbReference type="EMBL" id="JARKHS020000780">
    <property type="protein sequence ID" value="KAK8788450.1"/>
    <property type="molecule type" value="Genomic_DNA"/>
</dbReference>
<comment type="cofactor">
    <cofactor evidence="1">
        <name>Ca(2+)</name>
        <dbReference type="ChEBI" id="CHEBI:29108"/>
    </cofactor>
</comment>
<evidence type="ECO:0000256" key="4">
    <source>
        <dbReference type="ARBA" id="ARBA00022737"/>
    </source>
</evidence>
<dbReference type="SMART" id="SM00216">
    <property type="entry name" value="VWD"/>
    <property type="match status" value="1"/>
</dbReference>
<evidence type="ECO:0000256" key="2">
    <source>
        <dbReference type="ARBA" id="ARBA00022536"/>
    </source>
</evidence>
<dbReference type="Pfam" id="PF00354">
    <property type="entry name" value="Pentaxin"/>
    <property type="match status" value="1"/>
</dbReference>
<comment type="caution">
    <text evidence="8">Lacks conserved residue(s) required for the propagation of feature annotation.</text>
</comment>
<dbReference type="InterPro" id="IPR001881">
    <property type="entry name" value="EGF-like_Ca-bd_dom"/>
</dbReference>
<accession>A0AAQ4FMI1</accession>
<feature type="domain" description="VWFD" evidence="11">
    <location>
        <begin position="423"/>
        <end position="599"/>
    </location>
</feature>
<evidence type="ECO:0000256" key="7">
    <source>
        <dbReference type="ARBA" id="ARBA00023180"/>
    </source>
</evidence>
<keyword evidence="2 8" id="KW-0245">EGF-like domain</keyword>
<comment type="caution">
    <text evidence="13">The sequence shown here is derived from an EMBL/GenBank/DDBJ whole genome shotgun (WGS) entry which is preliminary data.</text>
</comment>
<evidence type="ECO:0000256" key="6">
    <source>
        <dbReference type="ARBA" id="ARBA00023157"/>
    </source>
</evidence>
<evidence type="ECO:0000259" key="11">
    <source>
        <dbReference type="PROSITE" id="PS51233"/>
    </source>
</evidence>
<dbReference type="SUPFAM" id="SSF57196">
    <property type="entry name" value="EGF/Laminin"/>
    <property type="match status" value="1"/>
</dbReference>
<keyword evidence="3" id="KW-0479">Metal-binding</keyword>
<dbReference type="SUPFAM" id="SSF57603">
    <property type="entry name" value="FnI-like domain"/>
    <property type="match status" value="1"/>
</dbReference>
<dbReference type="PROSITE" id="PS00022">
    <property type="entry name" value="EGF_1"/>
    <property type="match status" value="1"/>
</dbReference>
<dbReference type="Pfam" id="PF14670">
    <property type="entry name" value="FXa_inhibition"/>
    <property type="match status" value="1"/>
</dbReference>
<dbReference type="GO" id="GO:0005509">
    <property type="term" value="F:calcium ion binding"/>
    <property type="evidence" value="ECO:0007669"/>
    <property type="project" value="InterPro"/>
</dbReference>
<feature type="domain" description="Pentraxin (PTX)" evidence="12">
    <location>
        <begin position="25"/>
        <end position="227"/>
    </location>
</feature>
<dbReference type="PROSITE" id="PS51828">
    <property type="entry name" value="PTX_2"/>
    <property type="match status" value="1"/>
</dbReference>
<evidence type="ECO:0000259" key="10">
    <source>
        <dbReference type="PROSITE" id="PS50184"/>
    </source>
</evidence>
<keyword evidence="7" id="KW-0325">Glycoprotein</keyword>
<feature type="domain" description="EGF-like" evidence="9">
    <location>
        <begin position="258"/>
        <end position="295"/>
    </location>
</feature>
<dbReference type="InterPro" id="IPR013320">
    <property type="entry name" value="ConA-like_dom_sf"/>
</dbReference>
<keyword evidence="14" id="KW-1185">Reference proteome</keyword>
<keyword evidence="5" id="KW-0106">Calcium</keyword>
<dbReference type="SMART" id="SM00214">
    <property type="entry name" value="VWC"/>
    <property type="match status" value="1"/>
</dbReference>
<dbReference type="SUPFAM" id="SSF49899">
    <property type="entry name" value="Concanavalin A-like lectins/glucanases"/>
    <property type="match status" value="1"/>
</dbReference>
<reference evidence="13 14" key="1">
    <citation type="journal article" date="2023" name="Arcadia Sci">
        <title>De novo assembly of a long-read Amblyomma americanum tick genome.</title>
        <authorList>
            <person name="Chou S."/>
            <person name="Poskanzer K.E."/>
            <person name="Rollins M."/>
            <person name="Thuy-Boun P.S."/>
        </authorList>
    </citation>
    <scope>NUCLEOTIDE SEQUENCE [LARGE SCALE GENOMIC DNA]</scope>
    <source>
        <strain evidence="13">F_SG_1</strain>
        <tissue evidence="13">Salivary glands</tissue>
    </source>
</reference>
<dbReference type="InterPro" id="IPR051360">
    <property type="entry name" value="Neuronal_Pentraxin_Related"/>
</dbReference>
<dbReference type="InterPro" id="IPR000742">
    <property type="entry name" value="EGF"/>
</dbReference>
<dbReference type="InterPro" id="IPR001846">
    <property type="entry name" value="VWF_type-D"/>
</dbReference>
<dbReference type="Proteomes" id="UP001321473">
    <property type="component" value="Unassembled WGS sequence"/>
</dbReference>
<dbReference type="PROSITE" id="PS50026">
    <property type="entry name" value="EGF_3"/>
    <property type="match status" value="1"/>
</dbReference>
<dbReference type="PRINTS" id="PR00895">
    <property type="entry name" value="PENTAXIN"/>
</dbReference>
<organism evidence="13 14">
    <name type="scientific">Amblyomma americanum</name>
    <name type="common">Lone star tick</name>
    <dbReference type="NCBI Taxonomy" id="6943"/>
    <lineage>
        <taxon>Eukaryota</taxon>
        <taxon>Metazoa</taxon>
        <taxon>Ecdysozoa</taxon>
        <taxon>Arthropoda</taxon>
        <taxon>Chelicerata</taxon>
        <taxon>Arachnida</taxon>
        <taxon>Acari</taxon>
        <taxon>Parasitiformes</taxon>
        <taxon>Ixodida</taxon>
        <taxon>Ixodoidea</taxon>
        <taxon>Ixodidae</taxon>
        <taxon>Amblyomminae</taxon>
        <taxon>Amblyomma</taxon>
    </lineage>
</organism>
<dbReference type="Gene3D" id="2.60.120.200">
    <property type="match status" value="1"/>
</dbReference>
<proteinExistence type="predicted"/>
<dbReference type="Gene3D" id="2.10.25.10">
    <property type="entry name" value="Laminin"/>
    <property type="match status" value="2"/>
</dbReference>
<gene>
    <name evidence="13" type="ORF">V5799_021774</name>
</gene>
<dbReference type="Pfam" id="PF00094">
    <property type="entry name" value="VWD"/>
    <property type="match status" value="1"/>
</dbReference>
<dbReference type="Gene3D" id="6.20.200.20">
    <property type="match status" value="1"/>
</dbReference>
<evidence type="ECO:0000313" key="13">
    <source>
        <dbReference type="EMBL" id="KAK8788450.1"/>
    </source>
</evidence>
<dbReference type="SMART" id="SM00181">
    <property type="entry name" value="EGF"/>
    <property type="match status" value="2"/>
</dbReference>
<evidence type="ECO:0000313" key="14">
    <source>
        <dbReference type="Proteomes" id="UP001321473"/>
    </source>
</evidence>
<dbReference type="InterPro" id="IPR001007">
    <property type="entry name" value="VWF_dom"/>
</dbReference>
<evidence type="ECO:0000256" key="8">
    <source>
        <dbReference type="PROSITE-ProRule" id="PRU00076"/>
    </source>
</evidence>
<dbReference type="AlphaFoldDB" id="A0AAQ4FMI1"/>
<dbReference type="CDD" id="cd00054">
    <property type="entry name" value="EGF_CA"/>
    <property type="match status" value="1"/>
</dbReference>
<dbReference type="PROSITE" id="PS50184">
    <property type="entry name" value="VWFC_2"/>
    <property type="match status" value="1"/>
</dbReference>
<evidence type="ECO:0000256" key="3">
    <source>
        <dbReference type="ARBA" id="ARBA00022723"/>
    </source>
</evidence>
<dbReference type="PANTHER" id="PTHR19277">
    <property type="entry name" value="PENTRAXIN"/>
    <property type="match status" value="1"/>
</dbReference>
<keyword evidence="4" id="KW-0677">Repeat</keyword>
<dbReference type="SMART" id="SM00159">
    <property type="entry name" value="PTX"/>
    <property type="match status" value="1"/>
</dbReference>